<dbReference type="EMBL" id="JAJCIS010000002">
    <property type="protein sequence ID" value="MCB7386912.1"/>
    <property type="molecule type" value="Genomic_DNA"/>
</dbReference>
<gene>
    <name evidence="7" type="ORF">LIZ65_06390</name>
</gene>
<dbReference type="Gene3D" id="3.40.1710.10">
    <property type="entry name" value="abc type-2 transporter like domain"/>
    <property type="match status" value="1"/>
</dbReference>
<dbReference type="PANTHER" id="PTHR43027">
    <property type="entry name" value="DOXORUBICIN RESISTANCE ABC TRANSPORTER PERMEASE PROTEIN DRRC-RELATED"/>
    <property type="match status" value="1"/>
</dbReference>
<keyword evidence="8" id="KW-1185">Reference proteome</keyword>
<proteinExistence type="predicted"/>
<dbReference type="RefSeq" id="WP_066736066.1">
    <property type="nucleotide sequence ID" value="NZ_JAJCIQ010000002.1"/>
</dbReference>
<dbReference type="InterPro" id="IPR052902">
    <property type="entry name" value="ABC-2_transporter"/>
</dbReference>
<evidence type="ECO:0000313" key="8">
    <source>
        <dbReference type="Proteomes" id="UP001299546"/>
    </source>
</evidence>
<evidence type="ECO:0000259" key="6">
    <source>
        <dbReference type="Pfam" id="PF12698"/>
    </source>
</evidence>
<feature type="transmembrane region" description="Helical" evidence="5">
    <location>
        <begin position="232"/>
        <end position="254"/>
    </location>
</feature>
<evidence type="ECO:0000313" key="7">
    <source>
        <dbReference type="EMBL" id="MCB7386912.1"/>
    </source>
</evidence>
<feature type="transmembrane region" description="Helical" evidence="5">
    <location>
        <begin position="266"/>
        <end position="287"/>
    </location>
</feature>
<evidence type="ECO:0000256" key="2">
    <source>
        <dbReference type="ARBA" id="ARBA00022692"/>
    </source>
</evidence>
<accession>A0ABS8DFN3</accession>
<evidence type="ECO:0000256" key="5">
    <source>
        <dbReference type="SAM" id="Phobius"/>
    </source>
</evidence>
<feature type="domain" description="ABC-2 type transporter transmembrane" evidence="6">
    <location>
        <begin position="26"/>
        <end position="375"/>
    </location>
</feature>
<keyword evidence="2 5" id="KW-0812">Transmembrane</keyword>
<reference evidence="7 8" key="1">
    <citation type="submission" date="2021-10" db="EMBL/GenBank/DDBJ databases">
        <title>Collection of gut derived symbiotic bacterial strains cultured from healthy donors.</title>
        <authorList>
            <person name="Lin H."/>
            <person name="Littmann E."/>
            <person name="Kohout C."/>
            <person name="Pamer E.G."/>
        </authorList>
    </citation>
    <scope>NUCLEOTIDE SEQUENCE [LARGE SCALE GENOMIC DNA]</scope>
    <source>
        <strain evidence="7 8">DFI.1.165</strain>
    </source>
</reference>
<evidence type="ECO:0000256" key="4">
    <source>
        <dbReference type="ARBA" id="ARBA00023136"/>
    </source>
</evidence>
<protein>
    <submittedName>
        <fullName evidence="7">ABC transporter permease</fullName>
    </submittedName>
</protein>
<evidence type="ECO:0000256" key="1">
    <source>
        <dbReference type="ARBA" id="ARBA00004141"/>
    </source>
</evidence>
<dbReference type="Proteomes" id="UP001299546">
    <property type="component" value="Unassembled WGS sequence"/>
</dbReference>
<dbReference type="PANTHER" id="PTHR43027:SF1">
    <property type="entry name" value="DOXORUBICIN RESISTANCE ABC TRANSPORTER PERMEASE PROTEIN DRRC-RELATED"/>
    <property type="match status" value="1"/>
</dbReference>
<evidence type="ECO:0000256" key="3">
    <source>
        <dbReference type="ARBA" id="ARBA00022989"/>
    </source>
</evidence>
<keyword evidence="3 5" id="KW-1133">Transmembrane helix</keyword>
<feature type="transmembrane region" description="Helical" evidence="5">
    <location>
        <begin position="188"/>
        <end position="206"/>
    </location>
</feature>
<sequence length="386" mass="43564">MTVFKGYMTLVKRNFHMVLMYLGIFLGIAVLTQTANSKKTEDSYETAAVNIAVIKEDDSRLADGLYDYLAEIHNIVSIGDEKKDIQDALYYRYVEYVVIIPQGYQEKFLNDGAKLQTSKLPQSESSQYIDAQINNYLNGVNVYYQSGYSVEEAVERASEQTKITGEIKLLDQNGNAGQREPFAEFLRFYPYIIIAILGLTVARIMMRFRSKRIRQRMACSAVSLSRQNMEGVLALCITSVGIWGITILLVLILYGNRFVLSPNKWYFLGNTLIITLSALAMSFLIGVLVKKETVLTSVVNTVALGMCSLCGAFAPLDLLGNNVKRVSQFFPVYWYELLNDMLGQFHELSEDMLQTIWKGYAIQLAFALACLFVALAISKAQRQEKE</sequence>
<dbReference type="Pfam" id="PF12698">
    <property type="entry name" value="ABC2_membrane_3"/>
    <property type="match status" value="1"/>
</dbReference>
<keyword evidence="4 5" id="KW-0472">Membrane</keyword>
<comment type="subcellular location">
    <subcellularLocation>
        <location evidence="1">Membrane</location>
        <topology evidence="1">Multi-pass membrane protein</topology>
    </subcellularLocation>
</comment>
<comment type="caution">
    <text evidence="7">The sequence shown here is derived from an EMBL/GenBank/DDBJ whole genome shotgun (WGS) entry which is preliminary data.</text>
</comment>
<name>A0ABS8DFN3_9FIRM</name>
<feature type="transmembrane region" description="Helical" evidence="5">
    <location>
        <begin position="360"/>
        <end position="377"/>
    </location>
</feature>
<dbReference type="InterPro" id="IPR013525">
    <property type="entry name" value="ABC2_TM"/>
</dbReference>
<feature type="transmembrane region" description="Helical" evidence="5">
    <location>
        <begin position="294"/>
        <end position="314"/>
    </location>
</feature>
<organism evidence="7 8">
    <name type="scientific">Bariatricus massiliensis</name>
    <dbReference type="NCBI Taxonomy" id="1745713"/>
    <lineage>
        <taxon>Bacteria</taxon>
        <taxon>Bacillati</taxon>
        <taxon>Bacillota</taxon>
        <taxon>Clostridia</taxon>
        <taxon>Lachnospirales</taxon>
        <taxon>Lachnospiraceae</taxon>
        <taxon>Bariatricus</taxon>
    </lineage>
</organism>